<feature type="repeat" description="ANK" evidence="3">
    <location>
        <begin position="927"/>
        <end position="956"/>
    </location>
</feature>
<feature type="compositionally biased region" description="Basic and acidic residues" evidence="4">
    <location>
        <begin position="181"/>
        <end position="193"/>
    </location>
</feature>
<sequence>MSNPQKYTVGWICAIAAEYLAAQLFLDEEHEGPEFVSANDSNNYTLGKIGKHNVVIAVLPHGEYGISSAAGVAKDMLHSFPNVRFGLMVGIGGGAPTPEHDIRLGDVVVSASGHGKGGVFQYDFGKAVQGQEFQETGFLNQPPTILRAAVHGLLTQYKRKGHQLDKYVHDILKENPRLKKEFQRPESSTDRLYHPSKVHPPDGQSSCAKACGDDPSILVLRPGRTEYEDNPAIHYGLIASSNRLMKDALTRDALAAKKGVLCFEMEAAGLMNHFPCLVIRGICDYSDSHKNKEWQGFAAMMAAAYAKDLLRQIPPSKVEAETPISEILSSIESTGNETRHAVMSMASDHHFAKIERWLSPPDYSNNANLARKRRHPGTGTWLLNSPVFQEWKLGTRQHLWLYGLAGCGKTILSTTILDHLLQTDTHTTLAFFFDFNDARKQKLEDLLRSLAVQLYHTRNEAARRLDSLFASHDDGRRQPNTDALSACINTMIQITGKVFVIIDALDECTTREELLHWLRGLASSNGQFLVTGRPEVEFQGEIPRLLDERNCVLLDKQAVNADIRSYVEATLEQKPDFVSKKLSQGLLDEIRDKIGDRADGMFRWAACQLESLARCLSPKAIKLALRSLPRDLNETYRRMLQNIPSEYKSSAIRLMQFLVYTKRPLTLAEAIEVIATEIDQEPRGFDVDGRLSLKTDILRYCPSLVIIAEVTEYVETVEELHLAHFSVKEYLLKQAQFDLESASIVITRTCLTYLGDIKNNCSTIRSDFPMALYAAEYWTEYAVSAETSEEIVRITANFLKDETTFQLWCHLYQADVWWTQEPGPPRAPRLYYACLAGLAGAARDLTTEGADVNAQGGEYGNALQAASLKSNLDIVKLLLAKGADVNAEGGEYGNALQTASFKSNLEIVQQLLDNRADVNAQGGLYGNALQAASHKGNLDIVKLLLAKGADVNAQGGLYGNALQAASDGGNLEIVQLLLAKGADVNARGGLYGNALQAASYEGNLEIVQLLLAKGADVNARGGFYGNALQAASYEGNLEVVQLLLLDKGADVNAQGGYYGNALQTASFKSNLEVVQQLLDNRADVNAQGGKYGNALQAASYKGNLEIVQQLLDNRADVNAQGGEYGNALQTASYKGNLDIVKLLLAKGADVNAQGGLYGNALYAASINDNVEIMQLLLDKRADVNARGDKYGNALQVASFRGRQEIVQLLLDKGADVNARGGEYGNALQAALNEGHREVVQLLLDKGADVNMQGGKYGNALQAAWRTANQGIVQLLLDKGTHINAQGGEYGNTLQAASYNGNLEGVQLL</sequence>
<feature type="repeat" description="ANK" evidence="3">
    <location>
        <begin position="1090"/>
        <end position="1122"/>
    </location>
</feature>
<evidence type="ECO:0000256" key="1">
    <source>
        <dbReference type="ARBA" id="ARBA00022737"/>
    </source>
</evidence>
<protein>
    <recommendedName>
        <fullName evidence="9">NACHT domain-containing protein</fullName>
    </recommendedName>
</protein>
<feature type="repeat" description="ANK" evidence="3">
    <location>
        <begin position="960"/>
        <end position="989"/>
    </location>
</feature>
<evidence type="ECO:0000259" key="5">
    <source>
        <dbReference type="Pfam" id="PF22939"/>
    </source>
</evidence>
<dbReference type="InterPro" id="IPR056884">
    <property type="entry name" value="NPHP3-like_N"/>
</dbReference>
<dbReference type="GO" id="GO:0005737">
    <property type="term" value="C:cytoplasm"/>
    <property type="evidence" value="ECO:0007669"/>
    <property type="project" value="TreeGrafter"/>
</dbReference>
<dbReference type="InterPro" id="IPR035994">
    <property type="entry name" value="Nucleoside_phosphorylase_sf"/>
</dbReference>
<dbReference type="PROSITE" id="PS50088">
    <property type="entry name" value="ANK_REPEAT"/>
    <property type="match status" value="10"/>
</dbReference>
<dbReference type="InterPro" id="IPR002110">
    <property type="entry name" value="Ankyrin_rpt"/>
</dbReference>
<feature type="repeat" description="ANK" evidence="3">
    <location>
        <begin position="993"/>
        <end position="1022"/>
    </location>
</feature>
<accession>A0A9P5DZM1</accession>
<dbReference type="Gene3D" id="3.40.50.1580">
    <property type="entry name" value="Nucleoside phosphorylase domain"/>
    <property type="match status" value="1"/>
</dbReference>
<dbReference type="PANTHER" id="PTHR23206">
    <property type="entry name" value="MASK PROTEIN"/>
    <property type="match status" value="1"/>
</dbReference>
<evidence type="ECO:0000313" key="8">
    <source>
        <dbReference type="Proteomes" id="UP000730481"/>
    </source>
</evidence>
<evidence type="ECO:0000256" key="3">
    <source>
        <dbReference type="PROSITE-ProRule" id="PRU00023"/>
    </source>
</evidence>
<feature type="repeat" description="ANK" evidence="3">
    <location>
        <begin position="1159"/>
        <end position="1188"/>
    </location>
</feature>
<dbReference type="Proteomes" id="UP000730481">
    <property type="component" value="Unassembled WGS sequence"/>
</dbReference>
<dbReference type="Pfam" id="PF22939">
    <property type="entry name" value="WHD_GPIID"/>
    <property type="match status" value="1"/>
</dbReference>
<dbReference type="SUPFAM" id="SSF48403">
    <property type="entry name" value="Ankyrin repeat"/>
    <property type="match status" value="2"/>
</dbReference>
<dbReference type="InterPro" id="IPR036770">
    <property type="entry name" value="Ankyrin_rpt-contain_sf"/>
</dbReference>
<evidence type="ECO:0000259" key="6">
    <source>
        <dbReference type="Pfam" id="PF24883"/>
    </source>
</evidence>
<dbReference type="Pfam" id="PF00023">
    <property type="entry name" value="Ank"/>
    <property type="match status" value="1"/>
</dbReference>
<dbReference type="EMBL" id="PVQB02000232">
    <property type="protein sequence ID" value="KAF4340649.1"/>
    <property type="molecule type" value="Genomic_DNA"/>
</dbReference>
<dbReference type="InterPro" id="IPR051631">
    <property type="entry name" value="Ankyrin-KH/SAM_domain"/>
</dbReference>
<dbReference type="GO" id="GO:0009116">
    <property type="term" value="P:nucleoside metabolic process"/>
    <property type="evidence" value="ECO:0007669"/>
    <property type="project" value="InterPro"/>
</dbReference>
<dbReference type="SMART" id="SM00248">
    <property type="entry name" value="ANK"/>
    <property type="match status" value="14"/>
</dbReference>
<feature type="domain" description="GPI inositol-deacylase winged helix" evidence="5">
    <location>
        <begin position="645"/>
        <end position="734"/>
    </location>
</feature>
<keyword evidence="1" id="KW-0677">Repeat</keyword>
<feature type="repeat" description="ANK" evidence="3">
    <location>
        <begin position="858"/>
        <end position="890"/>
    </location>
</feature>
<evidence type="ECO:0000256" key="2">
    <source>
        <dbReference type="ARBA" id="ARBA00023043"/>
    </source>
</evidence>
<dbReference type="SUPFAM" id="SSF53167">
    <property type="entry name" value="Purine and uridine phosphorylases"/>
    <property type="match status" value="1"/>
</dbReference>
<evidence type="ECO:0000256" key="4">
    <source>
        <dbReference type="SAM" id="MobiDB-lite"/>
    </source>
</evidence>
<evidence type="ECO:0000313" key="7">
    <source>
        <dbReference type="EMBL" id="KAF4340649.1"/>
    </source>
</evidence>
<proteinExistence type="predicted"/>
<feature type="region of interest" description="Disordered" evidence="4">
    <location>
        <begin position="181"/>
        <end position="206"/>
    </location>
</feature>
<dbReference type="Gene3D" id="1.25.40.20">
    <property type="entry name" value="Ankyrin repeat-containing domain"/>
    <property type="match status" value="2"/>
</dbReference>
<feature type="domain" description="Nephrocystin 3-like N-terminal" evidence="6">
    <location>
        <begin position="377"/>
        <end position="533"/>
    </location>
</feature>
<dbReference type="Gene3D" id="3.40.50.300">
    <property type="entry name" value="P-loop containing nucleotide triphosphate hydrolases"/>
    <property type="match status" value="1"/>
</dbReference>
<dbReference type="OrthoDB" id="194358at2759"/>
<keyword evidence="8" id="KW-1185">Reference proteome</keyword>
<dbReference type="Pfam" id="PF24883">
    <property type="entry name" value="NPHP3_N"/>
    <property type="match status" value="1"/>
</dbReference>
<feature type="repeat" description="ANK" evidence="3">
    <location>
        <begin position="1189"/>
        <end position="1221"/>
    </location>
</feature>
<reference evidence="7" key="1">
    <citation type="journal article" date="2017" name="Mycologia">
        <title>Fusarium algeriense, sp. nov., a novel toxigenic crown rot pathogen of durum wheat from Algeria is nested in the Fusarium burgessii species complex.</title>
        <authorList>
            <person name="Laraba I."/>
            <person name="Keddad A."/>
            <person name="Boureghda H."/>
            <person name="Abdallah N."/>
            <person name="Vaughan M.M."/>
            <person name="Proctor R.H."/>
            <person name="Busman M."/>
            <person name="O'Donnell K."/>
        </authorList>
    </citation>
    <scope>NUCLEOTIDE SEQUENCE</scope>
    <source>
        <strain evidence="7">NRRL 25174</strain>
    </source>
</reference>
<dbReference type="SUPFAM" id="SSF52540">
    <property type="entry name" value="P-loop containing nucleoside triphosphate hydrolases"/>
    <property type="match status" value="1"/>
</dbReference>
<dbReference type="PROSITE" id="PS50297">
    <property type="entry name" value="ANK_REP_REGION"/>
    <property type="match status" value="7"/>
</dbReference>
<keyword evidence="2 3" id="KW-0040">ANK repeat</keyword>
<dbReference type="Pfam" id="PF12796">
    <property type="entry name" value="Ank_2"/>
    <property type="match status" value="4"/>
</dbReference>
<feature type="repeat" description="ANK" evidence="3">
    <location>
        <begin position="1222"/>
        <end position="1254"/>
    </location>
</feature>
<dbReference type="Pfam" id="PF13637">
    <property type="entry name" value="Ank_4"/>
    <property type="match status" value="1"/>
</dbReference>
<dbReference type="InterPro" id="IPR054471">
    <property type="entry name" value="GPIID_WHD"/>
</dbReference>
<reference evidence="7" key="2">
    <citation type="submission" date="2020-02" db="EMBL/GenBank/DDBJ databases">
        <title>Identification and distribution of gene clusters putatively required for synthesis of sphingolipid metabolism inhibitors in phylogenetically diverse species of the filamentous fungus Fusarium.</title>
        <authorList>
            <person name="Kim H.-S."/>
            <person name="Busman M."/>
            <person name="Brown D.W."/>
            <person name="Divon H."/>
            <person name="Uhlig S."/>
            <person name="Proctor R.H."/>
        </authorList>
    </citation>
    <scope>NUCLEOTIDE SEQUENCE</scope>
    <source>
        <strain evidence="7">NRRL 25174</strain>
    </source>
</reference>
<dbReference type="InterPro" id="IPR027417">
    <property type="entry name" value="P-loop_NTPase"/>
</dbReference>
<name>A0A9P5DZM1_9HYPO</name>
<feature type="repeat" description="ANK" evidence="3">
    <location>
        <begin position="1026"/>
        <end position="1056"/>
    </location>
</feature>
<dbReference type="GO" id="GO:0003824">
    <property type="term" value="F:catalytic activity"/>
    <property type="evidence" value="ECO:0007669"/>
    <property type="project" value="InterPro"/>
</dbReference>
<evidence type="ECO:0008006" key="9">
    <source>
        <dbReference type="Google" id="ProtNLM"/>
    </source>
</evidence>
<gene>
    <name evidence="7" type="ORF">FBEOM_5433</name>
</gene>
<organism evidence="7 8">
    <name type="scientific">Fusarium beomiforme</name>
    <dbReference type="NCBI Taxonomy" id="44412"/>
    <lineage>
        <taxon>Eukaryota</taxon>
        <taxon>Fungi</taxon>
        <taxon>Dikarya</taxon>
        <taxon>Ascomycota</taxon>
        <taxon>Pezizomycotina</taxon>
        <taxon>Sordariomycetes</taxon>
        <taxon>Hypocreomycetidae</taxon>
        <taxon>Hypocreales</taxon>
        <taxon>Nectriaceae</taxon>
        <taxon>Fusarium</taxon>
        <taxon>Fusarium burgessii species complex</taxon>
    </lineage>
</organism>
<dbReference type="PANTHER" id="PTHR23206:SF7">
    <property type="entry name" value="PROTEIN KINASE DOMAIN-CONTAINING PROTEIN"/>
    <property type="match status" value="1"/>
</dbReference>
<comment type="caution">
    <text evidence="7">The sequence shown here is derived from an EMBL/GenBank/DDBJ whole genome shotgun (WGS) entry which is preliminary data.</text>
</comment>
<feature type="repeat" description="ANK" evidence="3">
    <location>
        <begin position="1123"/>
        <end position="1155"/>
    </location>
</feature>